<dbReference type="InterPro" id="IPR006620">
    <property type="entry name" value="Pro_4_hyd_alph"/>
</dbReference>
<dbReference type="PANTHER" id="PTHR10869:SF246">
    <property type="entry name" value="TRANSMEMBRANE PROLYL 4-HYDROXYLASE"/>
    <property type="match status" value="1"/>
</dbReference>
<dbReference type="Gene3D" id="2.60.120.620">
    <property type="entry name" value="q2cbj1_9rhob like domain"/>
    <property type="match status" value="1"/>
</dbReference>
<keyword evidence="8" id="KW-0325">Glycoprotein</keyword>
<dbReference type="SMART" id="SM00702">
    <property type="entry name" value="P4Hc"/>
    <property type="match status" value="1"/>
</dbReference>
<dbReference type="PANTHER" id="PTHR10869">
    <property type="entry name" value="PROLYL 4-HYDROXYLASE ALPHA SUBUNIT"/>
    <property type="match status" value="1"/>
</dbReference>
<keyword evidence="4" id="KW-0847">Vitamin C</keyword>
<keyword evidence="5" id="KW-0223">Dioxygenase</keyword>
<reference evidence="10 11" key="1">
    <citation type="submission" date="2023-05" db="EMBL/GenBank/DDBJ databases">
        <authorList>
            <person name="Guo Y."/>
        </authorList>
    </citation>
    <scope>NUCLEOTIDE SEQUENCE [LARGE SCALE GENOMIC DNA]</scope>
    <source>
        <strain evidence="10 11">GR2756</strain>
    </source>
</reference>
<accession>A0ABU3QAW0</accession>
<gene>
    <name evidence="10" type="ORF">RQX22_15035</name>
</gene>
<name>A0ABU3QAW0_9SPHN</name>
<comment type="caution">
    <text evidence="10">The sequence shown here is derived from an EMBL/GenBank/DDBJ whole genome shotgun (WGS) entry which is preliminary data.</text>
</comment>
<keyword evidence="11" id="KW-1185">Reference proteome</keyword>
<keyword evidence="3" id="KW-0256">Endoplasmic reticulum</keyword>
<evidence type="ECO:0000313" key="10">
    <source>
        <dbReference type="EMBL" id="MDT9600274.1"/>
    </source>
</evidence>
<dbReference type="InterPro" id="IPR045054">
    <property type="entry name" value="P4HA-like"/>
</dbReference>
<evidence type="ECO:0000256" key="4">
    <source>
        <dbReference type="ARBA" id="ARBA00022896"/>
    </source>
</evidence>
<dbReference type="InterPro" id="IPR044862">
    <property type="entry name" value="Pro_4_hyd_alph_FE2OG_OXY"/>
</dbReference>
<evidence type="ECO:0000313" key="11">
    <source>
        <dbReference type="Proteomes" id="UP001259572"/>
    </source>
</evidence>
<sequence>MAWQALIERVNALIGARRFAEAAQCLIDAAAAGDRTAMVELADWRIGGDLVRRDLAAARALLQGAAAKRHEAAALLHTAFLAAGVGGQADWPGALAELRALAPHYPHAARQLGLIGQMEIDARGAPTSLPTPRRLSDAPDVVAIPGFMTPEECAYLIEAGRPVLQPSLVVDPASGRTVPHPVRASDAAMFGLYAEDVAIHALNRRIAAASGTEPGQGEPLQLLRYQAGGEYRAHMDALPGEPNQRIATLLVHLNEDYEGGETRFVRTGLCYKGRTGDALLFANVGADGRADPLSEHAGLPVTSGEKFIASRWIRARAFAFPPPAPLVDL</sequence>
<dbReference type="PROSITE" id="PS51471">
    <property type="entry name" value="FE2OG_OXY"/>
    <property type="match status" value="1"/>
</dbReference>
<evidence type="ECO:0000256" key="7">
    <source>
        <dbReference type="ARBA" id="ARBA00023004"/>
    </source>
</evidence>
<proteinExistence type="predicted"/>
<dbReference type="SUPFAM" id="SSF81901">
    <property type="entry name" value="HCP-like"/>
    <property type="match status" value="1"/>
</dbReference>
<comment type="cofactor">
    <cofactor evidence="1">
        <name>L-ascorbate</name>
        <dbReference type="ChEBI" id="CHEBI:38290"/>
    </cofactor>
</comment>
<keyword evidence="6" id="KW-0560">Oxidoreductase</keyword>
<keyword evidence="2" id="KW-0479">Metal-binding</keyword>
<evidence type="ECO:0000256" key="3">
    <source>
        <dbReference type="ARBA" id="ARBA00022824"/>
    </source>
</evidence>
<evidence type="ECO:0000259" key="9">
    <source>
        <dbReference type="PROSITE" id="PS51471"/>
    </source>
</evidence>
<keyword evidence="7" id="KW-0408">Iron</keyword>
<evidence type="ECO:0000256" key="2">
    <source>
        <dbReference type="ARBA" id="ARBA00022723"/>
    </source>
</evidence>
<dbReference type="InterPro" id="IPR011990">
    <property type="entry name" value="TPR-like_helical_dom_sf"/>
</dbReference>
<dbReference type="EMBL" id="JAVUPU010000008">
    <property type="protein sequence ID" value="MDT9600274.1"/>
    <property type="molecule type" value="Genomic_DNA"/>
</dbReference>
<evidence type="ECO:0000256" key="6">
    <source>
        <dbReference type="ARBA" id="ARBA00023002"/>
    </source>
</evidence>
<organism evidence="10 11">
    <name type="scientific">Sphingosinicella rhizophila</name>
    <dbReference type="NCBI Taxonomy" id="3050082"/>
    <lineage>
        <taxon>Bacteria</taxon>
        <taxon>Pseudomonadati</taxon>
        <taxon>Pseudomonadota</taxon>
        <taxon>Alphaproteobacteria</taxon>
        <taxon>Sphingomonadales</taxon>
        <taxon>Sphingosinicellaceae</taxon>
        <taxon>Sphingosinicella</taxon>
    </lineage>
</organism>
<feature type="domain" description="Fe2OG dioxygenase" evidence="9">
    <location>
        <begin position="216"/>
        <end position="315"/>
    </location>
</feature>
<protein>
    <submittedName>
        <fullName evidence="10">2OG-Fe(II) oxygenase</fullName>
    </submittedName>
</protein>
<dbReference type="Pfam" id="PF13640">
    <property type="entry name" value="2OG-FeII_Oxy_3"/>
    <property type="match status" value="1"/>
</dbReference>
<evidence type="ECO:0000256" key="8">
    <source>
        <dbReference type="ARBA" id="ARBA00023180"/>
    </source>
</evidence>
<dbReference type="InterPro" id="IPR005123">
    <property type="entry name" value="Oxoglu/Fe-dep_dioxygenase_dom"/>
</dbReference>
<dbReference type="RefSeq" id="WP_315727374.1">
    <property type="nucleotide sequence ID" value="NZ_JAVUPU010000008.1"/>
</dbReference>
<evidence type="ECO:0000256" key="5">
    <source>
        <dbReference type="ARBA" id="ARBA00022964"/>
    </source>
</evidence>
<dbReference type="Proteomes" id="UP001259572">
    <property type="component" value="Unassembled WGS sequence"/>
</dbReference>
<evidence type="ECO:0000256" key="1">
    <source>
        <dbReference type="ARBA" id="ARBA00001961"/>
    </source>
</evidence>
<dbReference type="Gene3D" id="1.25.40.10">
    <property type="entry name" value="Tetratricopeptide repeat domain"/>
    <property type="match status" value="1"/>
</dbReference>